<dbReference type="Gene3D" id="3.30.1330.60">
    <property type="entry name" value="OmpA-like domain"/>
    <property type="match status" value="1"/>
</dbReference>
<evidence type="ECO:0000256" key="8">
    <source>
        <dbReference type="SAM" id="MobiDB-lite"/>
    </source>
</evidence>
<reference evidence="11 12" key="1">
    <citation type="submission" date="2020-08" db="EMBL/GenBank/DDBJ databases">
        <title>Genomic Encyclopedia of Type Strains, Phase IV (KMG-IV): sequencing the most valuable type-strain genomes for metagenomic binning, comparative biology and taxonomic classification.</title>
        <authorList>
            <person name="Goeker M."/>
        </authorList>
    </citation>
    <scope>NUCLEOTIDE SEQUENCE [LARGE SCALE GENOMIC DNA]</scope>
    <source>
        <strain evidence="11 12">DSM 17328</strain>
    </source>
</reference>
<keyword evidence="5 9" id="KW-1133">Transmembrane helix</keyword>
<dbReference type="RefSeq" id="WP_184065411.1">
    <property type="nucleotide sequence ID" value="NZ_JACHNZ010000006.1"/>
</dbReference>
<evidence type="ECO:0000259" key="10">
    <source>
        <dbReference type="PROSITE" id="PS51123"/>
    </source>
</evidence>
<organism evidence="11 12">
    <name type="scientific">Sphingosinicella soli</name>
    <dbReference type="NCBI Taxonomy" id="333708"/>
    <lineage>
        <taxon>Bacteria</taxon>
        <taxon>Pseudomonadati</taxon>
        <taxon>Pseudomonadota</taxon>
        <taxon>Alphaproteobacteria</taxon>
        <taxon>Sphingomonadales</taxon>
        <taxon>Sphingosinicellaceae</taxon>
        <taxon>Sphingosinicella</taxon>
    </lineage>
</organism>
<comment type="similarity">
    <text evidence="2">Belongs to the MotB family.</text>
</comment>
<evidence type="ECO:0000256" key="7">
    <source>
        <dbReference type="PROSITE-ProRule" id="PRU00473"/>
    </source>
</evidence>
<proteinExistence type="inferred from homology"/>
<accession>A0A7W7F652</accession>
<keyword evidence="6 7" id="KW-0472">Membrane</keyword>
<dbReference type="PANTHER" id="PTHR30329:SF21">
    <property type="entry name" value="LIPOPROTEIN YIAD-RELATED"/>
    <property type="match status" value="1"/>
</dbReference>
<dbReference type="InterPro" id="IPR025713">
    <property type="entry name" value="MotB-like_N_dom"/>
</dbReference>
<gene>
    <name evidence="11" type="ORF">GGQ98_000799</name>
</gene>
<protein>
    <submittedName>
        <fullName evidence="11">Chemotaxis protein MotB</fullName>
    </submittedName>
</protein>
<evidence type="ECO:0000256" key="4">
    <source>
        <dbReference type="ARBA" id="ARBA00022692"/>
    </source>
</evidence>
<evidence type="ECO:0000256" key="1">
    <source>
        <dbReference type="ARBA" id="ARBA00004162"/>
    </source>
</evidence>
<feature type="compositionally biased region" description="Polar residues" evidence="8">
    <location>
        <begin position="249"/>
        <end position="259"/>
    </location>
</feature>
<sequence>MRQTPRGARSVNVQWKIAYADFATAMMAFFMLLWLISTSEKVSVQGLADYFTPSIATPAAGAAAEGDVALASGGPEAIALADSGRDRAREAALLRDLRSAFAADPNLAPLADNVVLESARDGIHIQITDTSMRPMFARGDAVPLAPAAQAFRAVAARVGQMPNRIAIEGHTAGEGDDWQLSAARAVSVRAILQQSGVSADRFAAVTGRAASEPLLPDAPLRAENRRITIILLNEPPALAPRAGRRTAQAMPSQTGNIAP</sequence>
<evidence type="ECO:0000256" key="6">
    <source>
        <dbReference type="ARBA" id="ARBA00023136"/>
    </source>
</evidence>
<evidence type="ECO:0000313" key="11">
    <source>
        <dbReference type="EMBL" id="MBB4631192.1"/>
    </source>
</evidence>
<keyword evidence="12" id="KW-1185">Reference proteome</keyword>
<dbReference type="AlphaFoldDB" id="A0A7W7F652"/>
<keyword evidence="3" id="KW-1003">Cell membrane</keyword>
<dbReference type="InterPro" id="IPR036737">
    <property type="entry name" value="OmpA-like_sf"/>
</dbReference>
<name>A0A7W7F652_9SPHN</name>
<evidence type="ECO:0000256" key="2">
    <source>
        <dbReference type="ARBA" id="ARBA00008914"/>
    </source>
</evidence>
<dbReference type="SUPFAM" id="SSF103088">
    <property type="entry name" value="OmpA-like"/>
    <property type="match status" value="1"/>
</dbReference>
<evidence type="ECO:0000313" key="12">
    <source>
        <dbReference type="Proteomes" id="UP000566324"/>
    </source>
</evidence>
<dbReference type="PROSITE" id="PS51123">
    <property type="entry name" value="OMPA_2"/>
    <property type="match status" value="1"/>
</dbReference>
<comment type="caution">
    <text evidence="11">The sequence shown here is derived from an EMBL/GenBank/DDBJ whole genome shotgun (WGS) entry which is preliminary data.</text>
</comment>
<evidence type="ECO:0000256" key="3">
    <source>
        <dbReference type="ARBA" id="ARBA00022475"/>
    </source>
</evidence>
<dbReference type="InterPro" id="IPR006665">
    <property type="entry name" value="OmpA-like"/>
</dbReference>
<dbReference type="InterPro" id="IPR050330">
    <property type="entry name" value="Bact_OuterMem_StrucFunc"/>
</dbReference>
<dbReference type="PANTHER" id="PTHR30329">
    <property type="entry name" value="STATOR ELEMENT OF FLAGELLAR MOTOR COMPLEX"/>
    <property type="match status" value="1"/>
</dbReference>
<dbReference type="EMBL" id="JACHNZ010000006">
    <property type="protein sequence ID" value="MBB4631192.1"/>
    <property type="molecule type" value="Genomic_DNA"/>
</dbReference>
<feature type="region of interest" description="Disordered" evidence="8">
    <location>
        <begin position="240"/>
        <end position="259"/>
    </location>
</feature>
<dbReference type="Pfam" id="PF13677">
    <property type="entry name" value="MotB_plug"/>
    <property type="match status" value="1"/>
</dbReference>
<dbReference type="CDD" id="cd07185">
    <property type="entry name" value="OmpA_C-like"/>
    <property type="match status" value="1"/>
</dbReference>
<dbReference type="Pfam" id="PF00691">
    <property type="entry name" value="OmpA"/>
    <property type="match status" value="1"/>
</dbReference>
<dbReference type="GO" id="GO:0005886">
    <property type="term" value="C:plasma membrane"/>
    <property type="evidence" value="ECO:0007669"/>
    <property type="project" value="UniProtKB-SubCell"/>
</dbReference>
<comment type="subcellular location">
    <subcellularLocation>
        <location evidence="1">Cell membrane</location>
        <topology evidence="1">Single-pass membrane protein</topology>
    </subcellularLocation>
</comment>
<feature type="domain" description="OmpA-like" evidence="10">
    <location>
        <begin position="123"/>
        <end position="235"/>
    </location>
</feature>
<dbReference type="Proteomes" id="UP000566324">
    <property type="component" value="Unassembled WGS sequence"/>
</dbReference>
<feature type="transmembrane region" description="Helical" evidence="9">
    <location>
        <begin position="17"/>
        <end position="36"/>
    </location>
</feature>
<keyword evidence="4 9" id="KW-0812">Transmembrane</keyword>
<evidence type="ECO:0000256" key="5">
    <source>
        <dbReference type="ARBA" id="ARBA00022989"/>
    </source>
</evidence>
<evidence type="ECO:0000256" key="9">
    <source>
        <dbReference type="SAM" id="Phobius"/>
    </source>
</evidence>